<keyword evidence="2" id="KW-1185">Reference proteome</keyword>
<evidence type="ECO:0000313" key="2">
    <source>
        <dbReference type="Proteomes" id="UP000053477"/>
    </source>
</evidence>
<evidence type="ECO:0000313" key="1">
    <source>
        <dbReference type="EMBL" id="KLO13590.1"/>
    </source>
</evidence>
<organism evidence="1 2">
    <name type="scientific">Schizopora paradoxa</name>
    <dbReference type="NCBI Taxonomy" id="27342"/>
    <lineage>
        <taxon>Eukaryota</taxon>
        <taxon>Fungi</taxon>
        <taxon>Dikarya</taxon>
        <taxon>Basidiomycota</taxon>
        <taxon>Agaricomycotina</taxon>
        <taxon>Agaricomycetes</taxon>
        <taxon>Hymenochaetales</taxon>
        <taxon>Schizoporaceae</taxon>
        <taxon>Schizopora</taxon>
    </lineage>
</organism>
<accession>A0A0H2RNP4</accession>
<sequence>MGIGNNFFGDAATLFKKFYENPEKLTVCHSDSSPTYIAKVRGREPFIFQLRLADRLLIDMDNIQEFLGDLTPKTRVLAEDVYIGRRTFSIYEQSIIPGEPFSTLWSNREYSKLPRASEGIAKFFAKCLIPGILASSTPLLHDRNWYKEAMTVLDQACSTKDPLLTPYVGDFEDIRRAVQGGILDELPMSISNGNISAQNILVTKEGENASVGFRPSRHPLDKDLLPGRSLRGRKDYAGDRVSLLEDIPFCNPP</sequence>
<gene>
    <name evidence="1" type="ORF">SCHPADRAFT_928433</name>
</gene>
<dbReference type="Proteomes" id="UP000053477">
    <property type="component" value="Unassembled WGS sequence"/>
</dbReference>
<protein>
    <recommendedName>
        <fullName evidence="3">Aminoglycoside phosphotransferase domain-containing protein</fullName>
    </recommendedName>
</protein>
<proteinExistence type="predicted"/>
<dbReference type="AlphaFoldDB" id="A0A0H2RNP4"/>
<dbReference type="InParanoid" id="A0A0H2RNP4"/>
<name>A0A0H2RNP4_9AGAM</name>
<dbReference type="EMBL" id="KQ085957">
    <property type="protein sequence ID" value="KLO13590.1"/>
    <property type="molecule type" value="Genomic_DNA"/>
</dbReference>
<dbReference type="STRING" id="27342.A0A0H2RNP4"/>
<reference evidence="1 2" key="1">
    <citation type="submission" date="2015-04" db="EMBL/GenBank/DDBJ databases">
        <title>Complete genome sequence of Schizopora paradoxa KUC8140, a cosmopolitan wood degrader in East Asia.</title>
        <authorList>
            <consortium name="DOE Joint Genome Institute"/>
            <person name="Min B."/>
            <person name="Park H."/>
            <person name="Jang Y."/>
            <person name="Kim J.-J."/>
            <person name="Kim K.H."/>
            <person name="Pangilinan J."/>
            <person name="Lipzen A."/>
            <person name="Riley R."/>
            <person name="Grigoriev I.V."/>
            <person name="Spatafora J.W."/>
            <person name="Choi I.-G."/>
        </authorList>
    </citation>
    <scope>NUCLEOTIDE SEQUENCE [LARGE SCALE GENOMIC DNA]</scope>
    <source>
        <strain evidence="1 2">KUC8140</strain>
    </source>
</reference>
<evidence type="ECO:0008006" key="3">
    <source>
        <dbReference type="Google" id="ProtNLM"/>
    </source>
</evidence>